<reference evidence="4" key="1">
    <citation type="submission" date="2022-07" db="EMBL/GenBank/DDBJ databases">
        <title>Phylogenomic reconstructions and comparative analyses of Kickxellomycotina fungi.</title>
        <authorList>
            <person name="Reynolds N.K."/>
            <person name="Stajich J.E."/>
            <person name="Barry K."/>
            <person name="Grigoriev I.V."/>
            <person name="Crous P."/>
            <person name="Smith M.E."/>
        </authorList>
    </citation>
    <scope>NUCLEOTIDE SEQUENCE</scope>
    <source>
        <strain evidence="4">RSA 567</strain>
    </source>
</reference>
<keyword evidence="5" id="KW-1185">Reference proteome</keyword>
<dbReference type="PANTHER" id="PTHR45648:SF22">
    <property type="entry name" value="GDSL LIPASE_ACYLHYDROLASE FAMILY PROTEIN (AFU_ORTHOLOGUE AFUA_4G14700)"/>
    <property type="match status" value="1"/>
</dbReference>
<evidence type="ECO:0008006" key="6">
    <source>
        <dbReference type="Google" id="ProtNLM"/>
    </source>
</evidence>
<accession>A0A9W8B1D9</accession>
<sequence length="693" mass="75424">MRVSQVAAGGCVAGLALAVGMVQGFKGAAGPTDALFSPFDLSYPGPHHSPVSKFPYYEKALPKVPSVRPPAKSKATGLRQTAKAVGSEAPPVPPKDRPTVAVSPSEPDSDAWILSDDTVVGDDESVRSLALTDTDAETRSLAGDSIRSHSEEERNHASAPAKPESKSESSTWSSSFKTLRNKLSLGNLKGAATNALEYLGLPGTKEGLWTLAFGDRARATTHPVQPTPQSTAAHAPMAEAKYNVDYIYVFGDSLSDTGNLFKELQGVYPPPEYYTDHKGTVGRFTNGKAWPDHLQDALHPNVQVVSYAHGGATTGSNGGSSHVMVDGQHCQSVDVNTQVSEFLAQFDPQQGPRTAAILWAGSNDVMHKSKSDKGRDPRKLGHTLTETLANLETIIRRLDEAGVKHIIVFNLPNVSQTPALTQRLVTKKQKIQDRFARQKTQTKTQVSGAASDADIEDNLDASFNSDDEYAWPEEVASHSPSFQKLNRRQPLPRFNRLFGGSNLQNSNQDTAPLLYYQAFNEGDEAYDADDEAEAKPKGSLKSRTKKLLTKTKPKLDNSVTKVKSALTDTVNKVAAGAAGKLMDVTYQGIKWMVEREINVFNRALVQRINSYNQRYPRDAPIQVYDVNGLFNWLLSTDMDATTPCLETSDTGSIIGVCDNPDNRVFFDQVHMTEAAHKQLAANVQTAMEQWNAL</sequence>
<dbReference type="PROSITE" id="PS01098">
    <property type="entry name" value="LIPASE_GDSL_SER"/>
    <property type="match status" value="1"/>
</dbReference>
<dbReference type="InterPro" id="IPR051058">
    <property type="entry name" value="GDSL_Est/Lipase"/>
</dbReference>
<keyword evidence="1" id="KW-0378">Hydrolase</keyword>
<dbReference type="Pfam" id="PF00657">
    <property type="entry name" value="Lipase_GDSL"/>
    <property type="match status" value="1"/>
</dbReference>
<feature type="chain" id="PRO_5040756308" description="SGNH hydrolase-type esterase domain-containing protein" evidence="3">
    <location>
        <begin position="25"/>
        <end position="693"/>
    </location>
</feature>
<organism evidence="4 5">
    <name type="scientific">Dimargaris verticillata</name>
    <dbReference type="NCBI Taxonomy" id="2761393"/>
    <lineage>
        <taxon>Eukaryota</taxon>
        <taxon>Fungi</taxon>
        <taxon>Fungi incertae sedis</taxon>
        <taxon>Zoopagomycota</taxon>
        <taxon>Kickxellomycotina</taxon>
        <taxon>Dimargaritomycetes</taxon>
        <taxon>Dimargaritales</taxon>
        <taxon>Dimargaritaceae</taxon>
        <taxon>Dimargaris</taxon>
    </lineage>
</organism>
<dbReference type="Proteomes" id="UP001151582">
    <property type="component" value="Unassembled WGS sequence"/>
</dbReference>
<dbReference type="AlphaFoldDB" id="A0A9W8B1D9"/>
<dbReference type="EMBL" id="JANBQB010000399">
    <property type="protein sequence ID" value="KAJ1976808.1"/>
    <property type="molecule type" value="Genomic_DNA"/>
</dbReference>
<dbReference type="PANTHER" id="PTHR45648">
    <property type="entry name" value="GDSL LIPASE/ACYLHYDROLASE FAMILY PROTEIN (AFU_ORTHOLOGUE AFUA_4G14700)"/>
    <property type="match status" value="1"/>
</dbReference>
<feature type="signal peptide" evidence="3">
    <location>
        <begin position="1"/>
        <end position="24"/>
    </location>
</feature>
<feature type="region of interest" description="Disordered" evidence="2">
    <location>
        <begin position="65"/>
        <end position="173"/>
    </location>
</feature>
<evidence type="ECO:0000313" key="4">
    <source>
        <dbReference type="EMBL" id="KAJ1976808.1"/>
    </source>
</evidence>
<protein>
    <recommendedName>
        <fullName evidence="6">SGNH hydrolase-type esterase domain-containing protein</fullName>
    </recommendedName>
</protein>
<dbReference type="InterPro" id="IPR008265">
    <property type="entry name" value="Lipase_GDSL_AS"/>
</dbReference>
<dbReference type="OrthoDB" id="1600564at2759"/>
<evidence type="ECO:0000256" key="3">
    <source>
        <dbReference type="SAM" id="SignalP"/>
    </source>
</evidence>
<gene>
    <name evidence="4" type="ORF">H4R34_003840</name>
</gene>
<evidence type="ECO:0000313" key="5">
    <source>
        <dbReference type="Proteomes" id="UP001151582"/>
    </source>
</evidence>
<evidence type="ECO:0000256" key="2">
    <source>
        <dbReference type="SAM" id="MobiDB-lite"/>
    </source>
</evidence>
<dbReference type="Gene3D" id="3.40.50.1110">
    <property type="entry name" value="SGNH hydrolase"/>
    <property type="match status" value="2"/>
</dbReference>
<comment type="caution">
    <text evidence="4">The sequence shown here is derived from an EMBL/GenBank/DDBJ whole genome shotgun (WGS) entry which is preliminary data.</text>
</comment>
<keyword evidence="3" id="KW-0732">Signal</keyword>
<dbReference type="InterPro" id="IPR001087">
    <property type="entry name" value="GDSL"/>
</dbReference>
<feature type="compositionally biased region" description="Basic and acidic residues" evidence="2">
    <location>
        <begin position="146"/>
        <end position="156"/>
    </location>
</feature>
<evidence type="ECO:0000256" key="1">
    <source>
        <dbReference type="ARBA" id="ARBA00022801"/>
    </source>
</evidence>
<dbReference type="SUPFAM" id="SSF52266">
    <property type="entry name" value="SGNH hydrolase"/>
    <property type="match status" value="1"/>
</dbReference>
<proteinExistence type="predicted"/>
<dbReference type="InterPro" id="IPR036514">
    <property type="entry name" value="SGNH_hydro_sf"/>
</dbReference>
<dbReference type="GO" id="GO:0006629">
    <property type="term" value="P:lipid metabolic process"/>
    <property type="evidence" value="ECO:0007669"/>
    <property type="project" value="InterPro"/>
</dbReference>
<dbReference type="GO" id="GO:0016298">
    <property type="term" value="F:lipase activity"/>
    <property type="evidence" value="ECO:0007669"/>
    <property type="project" value="InterPro"/>
</dbReference>
<name>A0A9W8B1D9_9FUNG</name>